<evidence type="ECO:0000313" key="10">
    <source>
        <dbReference type="Proteomes" id="UP000236000"/>
    </source>
</evidence>
<dbReference type="SUPFAM" id="SSF55874">
    <property type="entry name" value="ATPase domain of HSP90 chaperone/DNA topoisomerase II/histidine kinase"/>
    <property type="match status" value="1"/>
</dbReference>
<dbReference type="HAMAP" id="MF_00149">
    <property type="entry name" value="DNA_mis_repair"/>
    <property type="match status" value="1"/>
</dbReference>
<dbReference type="Pfam" id="PF13589">
    <property type="entry name" value="HATPase_c_3"/>
    <property type="match status" value="1"/>
</dbReference>
<organism evidence="9 10">
    <name type="scientific">Akkermansia muciniphila</name>
    <dbReference type="NCBI Taxonomy" id="239935"/>
    <lineage>
        <taxon>Bacteria</taxon>
        <taxon>Pseudomonadati</taxon>
        <taxon>Verrucomicrobiota</taxon>
        <taxon>Verrucomicrobiia</taxon>
        <taxon>Verrucomicrobiales</taxon>
        <taxon>Akkermansiaceae</taxon>
        <taxon>Akkermansia</taxon>
    </lineage>
</organism>
<keyword evidence="4 5" id="KW-0234">DNA repair</keyword>
<comment type="caution">
    <text evidence="9">The sequence shown here is derived from an EMBL/GenBank/DDBJ whole genome shotgun (WGS) entry which is preliminary data.</text>
</comment>
<evidence type="ECO:0000256" key="2">
    <source>
        <dbReference type="ARBA" id="ARBA00021975"/>
    </source>
</evidence>
<dbReference type="InterPro" id="IPR014721">
    <property type="entry name" value="Ribsml_uS5_D2-typ_fold_subgr"/>
</dbReference>
<dbReference type="InterPro" id="IPR042120">
    <property type="entry name" value="MutL_C_dimsub"/>
</dbReference>
<dbReference type="FunFam" id="3.30.565.10:FF:000003">
    <property type="entry name" value="DNA mismatch repair endonuclease MutL"/>
    <property type="match status" value="1"/>
</dbReference>
<keyword evidence="3 5" id="KW-0227">DNA damage</keyword>
<dbReference type="InterPro" id="IPR036890">
    <property type="entry name" value="HATPase_C_sf"/>
</dbReference>
<evidence type="ECO:0000256" key="3">
    <source>
        <dbReference type="ARBA" id="ARBA00022763"/>
    </source>
</evidence>
<dbReference type="CDD" id="cd00782">
    <property type="entry name" value="MutL_Trans"/>
    <property type="match status" value="1"/>
</dbReference>
<dbReference type="CDD" id="cd16926">
    <property type="entry name" value="HATPase_MutL-MLH-PMS-like"/>
    <property type="match status" value="1"/>
</dbReference>
<feature type="region of interest" description="Disordered" evidence="6">
    <location>
        <begin position="376"/>
        <end position="400"/>
    </location>
</feature>
<dbReference type="Gene3D" id="3.30.1370.100">
    <property type="entry name" value="MutL, C-terminal domain, regulatory subdomain"/>
    <property type="match status" value="1"/>
</dbReference>
<dbReference type="Proteomes" id="UP000236000">
    <property type="component" value="Unassembled WGS sequence"/>
</dbReference>
<feature type="domain" description="MutL C-terminal dimerisation" evidence="7">
    <location>
        <begin position="450"/>
        <end position="593"/>
    </location>
</feature>
<dbReference type="GO" id="GO:0006298">
    <property type="term" value="P:mismatch repair"/>
    <property type="evidence" value="ECO:0007669"/>
    <property type="project" value="UniProtKB-UniRule"/>
</dbReference>
<dbReference type="InterPro" id="IPR038973">
    <property type="entry name" value="MutL/Mlh/Pms-like"/>
</dbReference>
<dbReference type="GO" id="GO:0140664">
    <property type="term" value="F:ATP-dependent DNA damage sensor activity"/>
    <property type="evidence" value="ECO:0007669"/>
    <property type="project" value="InterPro"/>
</dbReference>
<dbReference type="InterPro" id="IPR020568">
    <property type="entry name" value="Ribosomal_Su5_D2-typ_SF"/>
</dbReference>
<dbReference type="InterPro" id="IPR013507">
    <property type="entry name" value="DNA_mismatch_S5_2-like"/>
</dbReference>
<dbReference type="InterPro" id="IPR014790">
    <property type="entry name" value="MutL_C"/>
</dbReference>
<dbReference type="PANTHER" id="PTHR10073">
    <property type="entry name" value="DNA MISMATCH REPAIR PROTEIN MLH, PMS, MUTL"/>
    <property type="match status" value="1"/>
</dbReference>
<dbReference type="AlphaFoldDB" id="A0A2N8HE66"/>
<dbReference type="InterPro" id="IPR037198">
    <property type="entry name" value="MutL_C_sf"/>
</dbReference>
<dbReference type="EMBL" id="PJKA01000010">
    <property type="protein sequence ID" value="PNC18245.1"/>
    <property type="molecule type" value="Genomic_DNA"/>
</dbReference>
<dbReference type="Pfam" id="PF08676">
    <property type="entry name" value="MutL_C"/>
    <property type="match status" value="1"/>
</dbReference>
<evidence type="ECO:0000259" key="7">
    <source>
        <dbReference type="SMART" id="SM00853"/>
    </source>
</evidence>
<dbReference type="GO" id="GO:0005524">
    <property type="term" value="F:ATP binding"/>
    <property type="evidence" value="ECO:0007669"/>
    <property type="project" value="InterPro"/>
</dbReference>
<dbReference type="GO" id="GO:0030983">
    <property type="term" value="F:mismatched DNA binding"/>
    <property type="evidence" value="ECO:0007669"/>
    <property type="project" value="InterPro"/>
</dbReference>
<dbReference type="InterPro" id="IPR002099">
    <property type="entry name" value="MutL/Mlh/PMS"/>
</dbReference>
<accession>A0A2N8HE66</accession>
<name>A0A2N8HE66_9BACT</name>
<proteinExistence type="inferred from homology"/>
<comment type="function">
    <text evidence="5">This protein is involved in the repair of mismatches in DNA. It is required for dam-dependent methyl-directed DNA mismatch repair. May act as a 'molecular matchmaker', a protein that promotes the formation of a stable complex between two or more DNA-binding proteins in an ATP-dependent manner without itself being part of a final effector complex.</text>
</comment>
<evidence type="ECO:0000256" key="5">
    <source>
        <dbReference type="HAMAP-Rule" id="MF_00149"/>
    </source>
</evidence>
<dbReference type="Gene3D" id="3.30.565.10">
    <property type="entry name" value="Histidine kinase-like ATPase, C-terminal domain"/>
    <property type="match status" value="1"/>
</dbReference>
<sequence>MPAIHVMSSTLASQVAAGEVVERPASVVKELVENSLDAGAKAVRVEIRRGGVGLIKVTDDGCGMSREDAQLCAKRHATSKLSSLEDLFEITHLGFRGEAIPSIASVSRFKLCTRQAQELEGWEIRIDGGQEHEPRSSGVSPGTAIEVSDLFYNTPARRKFLKSAETEASHVEHQLRLHALAYPQVRFTYKRDDQLIFDLPATADLRVRISALTDAATAAALIPIEPAIGPGISVTGFLLPLSEARRTRKGQYVFMNTRPVEDQLINRAIRDGYGGFPTGLHPALFLYMEVEPALVDVNVHPAKKEVRFRRSADVVNTIVEAVSNTLQKHARREIHAPAAGPDTERHLPEAPPSAPREEKALRTVHPLPPFPAKACTASAPSSPCTPVSSPAGTSQTRRTEPVAPLRPIPLKQVPATQGRLDFQNKTETGSPQSACGKAAPERDASAGFTYMGTLRQQFALFETPEGLVLMHPRAARERIIFEHLRAHREAPMPSQQLLDPVMLDLDPRDFAVIQQFASHFDQAGMTVTPFGQNTIRIESLPALLELDNARAFLLELVDRLTQSEFSRNAKRMAYETFIGEIARKSAWKERIPPHRAPAILKELLACEVPYCTPGGKPTLVNYSVPEIKRKFGIQA</sequence>
<evidence type="ECO:0000256" key="6">
    <source>
        <dbReference type="SAM" id="MobiDB-lite"/>
    </source>
</evidence>
<dbReference type="SMART" id="SM00853">
    <property type="entry name" value="MutL_C"/>
    <property type="match status" value="1"/>
</dbReference>
<reference evidence="9 10" key="1">
    <citation type="journal article" date="2017" name="BMC Genomics">
        <title>Genome sequencing of 39 Akkermansia muciniphila isolates reveals its population structure, genomic and functional diverisity, and global distribution in mammalian gut microbiotas.</title>
        <authorList>
            <person name="Guo X."/>
            <person name="Li S."/>
            <person name="Zhang J."/>
            <person name="Wu F."/>
            <person name="Li X."/>
            <person name="Wu D."/>
            <person name="Zhang M."/>
            <person name="Ou Z."/>
            <person name="Jie Z."/>
            <person name="Yan Q."/>
            <person name="Li P."/>
            <person name="Yi J."/>
            <person name="Peng Y."/>
        </authorList>
    </citation>
    <scope>NUCLEOTIDE SEQUENCE [LARGE SCALE GENOMIC DNA]</scope>
    <source>
        <strain evidence="9 10">GP24</strain>
    </source>
</reference>
<dbReference type="SMART" id="SM01340">
    <property type="entry name" value="DNA_mis_repair"/>
    <property type="match status" value="1"/>
</dbReference>
<dbReference type="RefSeq" id="WP_102713684.1">
    <property type="nucleotide sequence ID" value="NZ_PJKA01000010.1"/>
</dbReference>
<feature type="domain" description="DNA mismatch repair protein S5" evidence="8">
    <location>
        <begin position="209"/>
        <end position="327"/>
    </location>
</feature>
<comment type="similarity">
    <text evidence="1 5">Belongs to the DNA mismatch repair MutL/HexB family.</text>
</comment>
<dbReference type="OrthoDB" id="9763467at2"/>
<dbReference type="GO" id="GO:0016887">
    <property type="term" value="F:ATP hydrolysis activity"/>
    <property type="evidence" value="ECO:0007669"/>
    <property type="project" value="InterPro"/>
</dbReference>
<gene>
    <name evidence="5" type="primary">mutL</name>
    <name evidence="9" type="ORF">CXU22_06345</name>
</gene>
<feature type="region of interest" description="Disordered" evidence="6">
    <location>
        <begin position="336"/>
        <end position="359"/>
    </location>
</feature>
<evidence type="ECO:0000256" key="4">
    <source>
        <dbReference type="ARBA" id="ARBA00023204"/>
    </source>
</evidence>
<dbReference type="InterPro" id="IPR020667">
    <property type="entry name" value="DNA_mismatch_repair_MutL"/>
</dbReference>
<feature type="compositionally biased region" description="Polar residues" evidence="6">
    <location>
        <begin position="378"/>
        <end position="396"/>
    </location>
</feature>
<dbReference type="NCBIfam" id="TIGR00585">
    <property type="entry name" value="mutl"/>
    <property type="match status" value="1"/>
</dbReference>
<dbReference type="SUPFAM" id="SSF54211">
    <property type="entry name" value="Ribosomal protein S5 domain 2-like"/>
    <property type="match status" value="1"/>
</dbReference>
<protein>
    <recommendedName>
        <fullName evidence="2 5">DNA mismatch repair protein MutL</fullName>
    </recommendedName>
</protein>
<dbReference type="SUPFAM" id="SSF118116">
    <property type="entry name" value="DNA mismatch repair protein MutL"/>
    <property type="match status" value="1"/>
</dbReference>
<evidence type="ECO:0000313" key="9">
    <source>
        <dbReference type="EMBL" id="PNC18245.1"/>
    </source>
</evidence>
<evidence type="ECO:0000259" key="8">
    <source>
        <dbReference type="SMART" id="SM01340"/>
    </source>
</evidence>
<dbReference type="InterPro" id="IPR042121">
    <property type="entry name" value="MutL_C_regsub"/>
</dbReference>
<dbReference type="Gene3D" id="3.30.1540.20">
    <property type="entry name" value="MutL, C-terminal domain, dimerisation subdomain"/>
    <property type="match status" value="1"/>
</dbReference>
<evidence type="ECO:0000256" key="1">
    <source>
        <dbReference type="ARBA" id="ARBA00006082"/>
    </source>
</evidence>
<dbReference type="PANTHER" id="PTHR10073:SF12">
    <property type="entry name" value="DNA MISMATCH REPAIR PROTEIN MLH1"/>
    <property type="match status" value="1"/>
</dbReference>
<dbReference type="Pfam" id="PF01119">
    <property type="entry name" value="DNA_mis_repair"/>
    <property type="match status" value="1"/>
</dbReference>
<dbReference type="GO" id="GO:0032300">
    <property type="term" value="C:mismatch repair complex"/>
    <property type="evidence" value="ECO:0007669"/>
    <property type="project" value="InterPro"/>
</dbReference>
<dbReference type="Gene3D" id="3.30.230.10">
    <property type="match status" value="1"/>
</dbReference>